<proteinExistence type="predicted"/>
<keyword evidence="1" id="KW-1133">Transmembrane helix</keyword>
<gene>
    <name evidence="2" type="ordered locus">SAR116_0367</name>
</gene>
<protein>
    <submittedName>
        <fullName evidence="2">Secreted protein</fullName>
    </submittedName>
</protein>
<evidence type="ECO:0000313" key="3">
    <source>
        <dbReference type="Proteomes" id="UP000007460"/>
    </source>
</evidence>
<dbReference type="EMBL" id="CP001751">
    <property type="protein sequence ID" value="ADE38610.1"/>
    <property type="molecule type" value="Genomic_DNA"/>
</dbReference>
<name>D5BQB2_PUNMI</name>
<keyword evidence="1" id="KW-0812">Transmembrane</keyword>
<dbReference type="STRING" id="488538.SAR116_0367"/>
<evidence type="ECO:0000256" key="1">
    <source>
        <dbReference type="SAM" id="Phobius"/>
    </source>
</evidence>
<reference evidence="2 3" key="1">
    <citation type="journal article" date="2010" name="J. Bacteriol.">
        <title>Complete genome sequence of "Candidatus Puniceispirillum marinum" IMCC1322, a representative of the SAR116 clade in the Alphaproteobacteria.</title>
        <authorList>
            <person name="Oh H.M."/>
            <person name="Kwon K.K."/>
            <person name="Kang I."/>
            <person name="Kang S.G."/>
            <person name="Lee J.H."/>
            <person name="Kim S.J."/>
            <person name="Cho J.C."/>
        </authorList>
    </citation>
    <scope>NUCLEOTIDE SEQUENCE [LARGE SCALE GENOMIC DNA]</scope>
    <source>
        <strain evidence="2 3">IMCC1322</strain>
    </source>
</reference>
<evidence type="ECO:0000313" key="2">
    <source>
        <dbReference type="EMBL" id="ADE38610.1"/>
    </source>
</evidence>
<dbReference type="HOGENOM" id="CLU_2635477_0_0_5"/>
<dbReference type="KEGG" id="apb:SAR116_0367"/>
<keyword evidence="1" id="KW-0472">Membrane</keyword>
<organism evidence="2 3">
    <name type="scientific">Puniceispirillum marinum (strain IMCC1322)</name>
    <dbReference type="NCBI Taxonomy" id="488538"/>
    <lineage>
        <taxon>Bacteria</taxon>
        <taxon>Pseudomonadati</taxon>
        <taxon>Pseudomonadota</taxon>
        <taxon>Alphaproteobacteria</taxon>
        <taxon>Candidatus Puniceispirillales</taxon>
        <taxon>Candidatus Puniceispirillaceae</taxon>
        <taxon>Candidatus Puniceispirillum</taxon>
    </lineage>
</organism>
<keyword evidence="3" id="KW-1185">Reference proteome</keyword>
<feature type="transmembrane region" description="Helical" evidence="1">
    <location>
        <begin position="46"/>
        <end position="64"/>
    </location>
</feature>
<sequence>MLGKLKLLRLKPPTRSLNNMAKPDTDLLVAAGGITAPMWVVVMTDWLGLVAAAGAVVLVTIRIWKNLNQPYTQDKRR</sequence>
<dbReference type="Proteomes" id="UP000007460">
    <property type="component" value="Chromosome"/>
</dbReference>
<accession>D5BQB2</accession>
<dbReference type="AlphaFoldDB" id="D5BQB2"/>